<dbReference type="SUPFAM" id="SSF81660">
    <property type="entry name" value="Metal cation-transporting ATPase, ATP-binding domain N"/>
    <property type="match status" value="1"/>
</dbReference>
<dbReference type="Pfam" id="PF00122">
    <property type="entry name" value="E1-E2_ATPase"/>
    <property type="match status" value="1"/>
</dbReference>
<evidence type="ECO:0000256" key="9">
    <source>
        <dbReference type="ARBA" id="ARBA00022967"/>
    </source>
</evidence>
<dbReference type="Gene3D" id="1.20.1110.10">
    <property type="entry name" value="Calcium-transporting ATPase, transmembrane domain"/>
    <property type="match status" value="1"/>
</dbReference>
<feature type="transmembrane region" description="Helical" evidence="12">
    <location>
        <begin position="748"/>
        <end position="776"/>
    </location>
</feature>
<evidence type="ECO:0000313" key="15">
    <source>
        <dbReference type="Proteomes" id="UP000177230"/>
    </source>
</evidence>
<keyword evidence="6" id="KW-0547">Nucleotide-binding</keyword>
<dbReference type="GO" id="GO:0005524">
    <property type="term" value="F:ATP binding"/>
    <property type="evidence" value="ECO:0007669"/>
    <property type="project" value="UniProtKB-KW"/>
</dbReference>
<dbReference type="PRINTS" id="PR00120">
    <property type="entry name" value="HATPASE"/>
</dbReference>
<keyword evidence="4" id="KW-0597">Phosphoprotein</keyword>
<dbReference type="GO" id="GO:0016887">
    <property type="term" value="F:ATP hydrolysis activity"/>
    <property type="evidence" value="ECO:0007669"/>
    <property type="project" value="InterPro"/>
</dbReference>
<dbReference type="Gene3D" id="3.40.50.1000">
    <property type="entry name" value="HAD superfamily/HAD-like"/>
    <property type="match status" value="1"/>
</dbReference>
<feature type="transmembrane region" description="Helical" evidence="12">
    <location>
        <begin position="59"/>
        <end position="75"/>
    </location>
</feature>
<dbReference type="InterPro" id="IPR023298">
    <property type="entry name" value="ATPase_P-typ_TM_dom_sf"/>
</dbReference>
<evidence type="ECO:0000256" key="6">
    <source>
        <dbReference type="ARBA" id="ARBA00022741"/>
    </source>
</evidence>
<evidence type="ECO:0000256" key="10">
    <source>
        <dbReference type="ARBA" id="ARBA00022989"/>
    </source>
</evidence>
<dbReference type="InterPro" id="IPR059000">
    <property type="entry name" value="ATPase_P-type_domA"/>
</dbReference>
<evidence type="ECO:0000313" key="14">
    <source>
        <dbReference type="EMBL" id="OGF12103.1"/>
    </source>
</evidence>
<dbReference type="Proteomes" id="UP000177230">
    <property type="component" value="Unassembled WGS sequence"/>
</dbReference>
<dbReference type="Pfam" id="PF13246">
    <property type="entry name" value="Cation_ATPase"/>
    <property type="match status" value="1"/>
</dbReference>
<feature type="transmembrane region" description="Helical" evidence="12">
    <location>
        <begin position="243"/>
        <end position="262"/>
    </location>
</feature>
<dbReference type="NCBIfam" id="TIGR01494">
    <property type="entry name" value="ATPase_P-type"/>
    <property type="match status" value="4"/>
</dbReference>
<sequence>MPLYNQTIEQSLAELGSDHYSGLSEQQVAERLAKYGPNKLAEGKRAGPLKIFFDQFKNIMVLVLLIAAVISGLTHDLTDSFVILAIALINAVIGFLQEYRADQAMAALKKLSQPLAKVVRAGKVLEIPSENLVPGDIILIEAGSRIPADARILEAASLKIEESSLTGESLPVEKSSLPIESEVPLADRNNMAFLGTICVYGRGRAVVASTGMNTELGRIAQSIQTLRQGQTPLQKRLAGLARILALATVILCAVIFLAGWLHGIPVSVMLLTAISLAVAAIPESLPAVITIVLSFGVQKMVKKNALVKKLPAVETLGSVSVICSDKTGTLTQNQMTVKKVFCNGVLYDVRGGGYQPMGEILSQDGKKADDPLFQKLLNASCLCNDATLFQEKADGSDAWKIAGDPTEGALLTLAAKAGLWRDSLEKDLPRVGELPFDSERKMMTTIHRMGDGKYICYVKGALDNLEHKCPDFPAQALEINRSLAEGGHRVLALAYKIIEALPEKLEIDQIERGLIFLGLAAMIDPPREEVRAAVEQCRSAGIRPVMITGDHPATALAIARELGIYSPGDLHLTGMELKALSVEELAEKIERISLFARVSPEDKIKIVQALQSKGRIVAMTGDGVNDAPALRGADIGIAMGITGSDVSKEASDVVLLDDNFATIVAAVAEGRKIYDNIRKFVRYMLGTNLGEVLTMFGGIMLNLPLPLLPIQILWINLVTDSLPALALSNEPPEADIMKRAPRPPAESLFARGLWAQVLFSGLLMAAGCLLMFHWAIGRHIEMGQTRETAEIMARTMVFMTMSFYQLFNALAIRSDKRSFFALAPSGNWYLYGAVLITALLQLGAVYLPVLQPVFKTAPVGGLDLLACIVVSSSILVAVELEKLIRQNIFRRAS</sequence>
<dbReference type="SFLD" id="SFLDG00002">
    <property type="entry name" value="C1.7:_P-type_atpase_like"/>
    <property type="match status" value="1"/>
</dbReference>
<evidence type="ECO:0000256" key="3">
    <source>
        <dbReference type="ARBA" id="ARBA00022475"/>
    </source>
</evidence>
<feature type="transmembrane region" description="Helical" evidence="12">
    <location>
        <begin position="81"/>
        <end position="99"/>
    </location>
</feature>
<dbReference type="InterPro" id="IPR023299">
    <property type="entry name" value="ATPase_P-typ_cyto_dom_N"/>
</dbReference>
<evidence type="ECO:0000259" key="13">
    <source>
        <dbReference type="SMART" id="SM00831"/>
    </source>
</evidence>
<dbReference type="FunFam" id="3.40.50.1000:FF:000028">
    <property type="entry name" value="Calcium-transporting P-type ATPase, putative"/>
    <property type="match status" value="1"/>
</dbReference>
<organism evidence="14 15">
    <name type="scientific">Candidatus Edwardsbacteria bacterium GWF2_54_11</name>
    <dbReference type="NCBI Taxonomy" id="1817851"/>
    <lineage>
        <taxon>Bacteria</taxon>
        <taxon>Candidatus Edwardsiibacteriota</taxon>
    </lineage>
</organism>
<dbReference type="CDD" id="cd02089">
    <property type="entry name" value="P-type_ATPase_Ca_prok"/>
    <property type="match status" value="1"/>
</dbReference>
<dbReference type="AlphaFoldDB" id="A0A1F5RDH2"/>
<keyword evidence="3" id="KW-1003">Cell membrane</keyword>
<proteinExistence type="inferred from homology"/>
<dbReference type="InterPro" id="IPR006068">
    <property type="entry name" value="ATPase_P-typ_cation-transptr_C"/>
</dbReference>
<comment type="caution">
    <text evidence="14">The sequence shown here is derived from an EMBL/GenBank/DDBJ whole genome shotgun (WGS) entry which is preliminary data.</text>
</comment>
<evidence type="ECO:0000256" key="4">
    <source>
        <dbReference type="ARBA" id="ARBA00022553"/>
    </source>
</evidence>
<dbReference type="Gene3D" id="3.40.1110.10">
    <property type="entry name" value="Calcium-transporting ATPase, cytoplasmic domain N"/>
    <property type="match status" value="1"/>
</dbReference>
<reference evidence="14 15" key="1">
    <citation type="journal article" date="2016" name="Nat. Commun.">
        <title>Thousands of microbial genomes shed light on interconnected biogeochemical processes in an aquifer system.</title>
        <authorList>
            <person name="Anantharaman K."/>
            <person name="Brown C.T."/>
            <person name="Hug L.A."/>
            <person name="Sharon I."/>
            <person name="Castelle C.J."/>
            <person name="Probst A.J."/>
            <person name="Thomas B.C."/>
            <person name="Singh A."/>
            <person name="Wilkins M.J."/>
            <person name="Karaoz U."/>
            <person name="Brodie E.L."/>
            <person name="Williams K.H."/>
            <person name="Hubbard S.S."/>
            <person name="Banfield J.F."/>
        </authorList>
    </citation>
    <scope>NUCLEOTIDE SEQUENCE [LARGE SCALE GENOMIC DNA]</scope>
</reference>
<comment type="subcellular location">
    <subcellularLocation>
        <location evidence="1">Cell membrane</location>
        <topology evidence="1">Multi-pass membrane protein</topology>
    </subcellularLocation>
</comment>
<dbReference type="PANTHER" id="PTHR43294:SF21">
    <property type="entry name" value="CATION TRANSPORTING ATPASE"/>
    <property type="match status" value="1"/>
</dbReference>
<dbReference type="InterPro" id="IPR044492">
    <property type="entry name" value="P_typ_ATPase_HD_dom"/>
</dbReference>
<dbReference type="GO" id="GO:0005886">
    <property type="term" value="C:plasma membrane"/>
    <property type="evidence" value="ECO:0007669"/>
    <property type="project" value="UniProtKB-SubCell"/>
</dbReference>
<comment type="similarity">
    <text evidence="2">Belongs to the cation transport ATPase (P-type) (TC 3.A.3) family. Type IIA subfamily.</text>
</comment>
<evidence type="ECO:0000256" key="8">
    <source>
        <dbReference type="ARBA" id="ARBA00022842"/>
    </source>
</evidence>
<evidence type="ECO:0000256" key="12">
    <source>
        <dbReference type="SAM" id="Phobius"/>
    </source>
</evidence>
<dbReference type="PROSITE" id="PS00154">
    <property type="entry name" value="ATPASE_E1_E2"/>
    <property type="match status" value="1"/>
</dbReference>
<dbReference type="SUPFAM" id="SSF56784">
    <property type="entry name" value="HAD-like"/>
    <property type="match status" value="1"/>
</dbReference>
<evidence type="ECO:0000256" key="11">
    <source>
        <dbReference type="ARBA" id="ARBA00023136"/>
    </source>
</evidence>
<dbReference type="EMBL" id="MFFM01000034">
    <property type="protein sequence ID" value="OGF12103.1"/>
    <property type="molecule type" value="Genomic_DNA"/>
</dbReference>
<dbReference type="SFLD" id="SFLDF00027">
    <property type="entry name" value="p-type_atpase"/>
    <property type="match status" value="1"/>
</dbReference>
<name>A0A1F5RDH2_9BACT</name>
<dbReference type="PANTHER" id="PTHR43294">
    <property type="entry name" value="SODIUM/POTASSIUM-TRANSPORTING ATPASE SUBUNIT ALPHA"/>
    <property type="match status" value="1"/>
</dbReference>
<dbReference type="FunFam" id="2.70.150.10:FF:000160">
    <property type="entry name" value="Sarcoplasmic/endoplasmic reticulum calcium ATPase 1"/>
    <property type="match status" value="1"/>
</dbReference>
<dbReference type="InterPro" id="IPR050510">
    <property type="entry name" value="Cation_transp_ATPase_P-type"/>
</dbReference>
<evidence type="ECO:0000256" key="2">
    <source>
        <dbReference type="ARBA" id="ARBA00005675"/>
    </source>
</evidence>
<protein>
    <recommendedName>
        <fullName evidence="13">Cation-transporting P-type ATPase N-terminal domain-containing protein</fullName>
    </recommendedName>
</protein>
<evidence type="ECO:0000256" key="7">
    <source>
        <dbReference type="ARBA" id="ARBA00022840"/>
    </source>
</evidence>
<evidence type="ECO:0000256" key="1">
    <source>
        <dbReference type="ARBA" id="ARBA00004651"/>
    </source>
</evidence>
<feature type="transmembrane region" description="Helical" evidence="12">
    <location>
        <begin position="828"/>
        <end position="847"/>
    </location>
</feature>
<dbReference type="Gene3D" id="2.70.150.10">
    <property type="entry name" value="Calcium-transporting ATPase, cytoplasmic transduction domain A"/>
    <property type="match status" value="1"/>
</dbReference>
<dbReference type="InterPro" id="IPR036412">
    <property type="entry name" value="HAD-like_sf"/>
</dbReference>
<dbReference type="InterPro" id="IPR023214">
    <property type="entry name" value="HAD_sf"/>
</dbReference>
<dbReference type="SMART" id="SM00831">
    <property type="entry name" value="Cation_ATPase_N"/>
    <property type="match status" value="1"/>
</dbReference>
<dbReference type="InterPro" id="IPR001757">
    <property type="entry name" value="P_typ_ATPase"/>
</dbReference>
<keyword evidence="5 12" id="KW-0812">Transmembrane</keyword>
<feature type="transmembrane region" description="Helical" evidence="12">
    <location>
        <begin position="859"/>
        <end position="880"/>
    </location>
</feature>
<evidence type="ECO:0000256" key="5">
    <source>
        <dbReference type="ARBA" id="ARBA00022692"/>
    </source>
</evidence>
<feature type="transmembrane region" description="Helical" evidence="12">
    <location>
        <begin position="268"/>
        <end position="293"/>
    </location>
</feature>
<accession>A0A1F5RDH2</accession>
<dbReference type="PRINTS" id="PR00119">
    <property type="entry name" value="CATATPASE"/>
</dbReference>
<dbReference type="Pfam" id="PF00689">
    <property type="entry name" value="Cation_ATPase_C"/>
    <property type="match status" value="1"/>
</dbReference>
<dbReference type="InterPro" id="IPR004014">
    <property type="entry name" value="ATPase_P-typ_cation-transptr_N"/>
</dbReference>
<dbReference type="Pfam" id="PF00690">
    <property type="entry name" value="Cation_ATPase_N"/>
    <property type="match status" value="1"/>
</dbReference>
<keyword evidence="11 12" id="KW-0472">Membrane</keyword>
<dbReference type="SUPFAM" id="SSF81653">
    <property type="entry name" value="Calcium ATPase, transduction domain A"/>
    <property type="match status" value="1"/>
</dbReference>
<keyword evidence="8" id="KW-0460">Magnesium</keyword>
<gene>
    <name evidence="14" type="ORF">A2024_03700</name>
</gene>
<dbReference type="InterPro" id="IPR008250">
    <property type="entry name" value="ATPase_P-typ_transduc_dom_A_sf"/>
</dbReference>
<dbReference type="SUPFAM" id="SSF81665">
    <property type="entry name" value="Calcium ATPase, transmembrane domain M"/>
    <property type="match status" value="1"/>
</dbReference>
<dbReference type="FunFam" id="3.40.50.1000:FF:000001">
    <property type="entry name" value="Phospholipid-transporting ATPase IC"/>
    <property type="match status" value="1"/>
</dbReference>
<keyword evidence="10 12" id="KW-1133">Transmembrane helix</keyword>
<feature type="domain" description="Cation-transporting P-type ATPase N-terminal" evidence="13">
    <location>
        <begin position="2"/>
        <end position="76"/>
    </location>
</feature>
<dbReference type="InterPro" id="IPR018303">
    <property type="entry name" value="ATPase_P-typ_P_site"/>
</dbReference>
<keyword evidence="9" id="KW-1278">Translocase</keyword>
<keyword evidence="7" id="KW-0067">ATP-binding</keyword>
<dbReference type="SFLD" id="SFLDS00003">
    <property type="entry name" value="Haloacid_Dehalogenase"/>
    <property type="match status" value="1"/>
</dbReference>